<name>A0A382UDU5_9ZZZZ</name>
<dbReference type="AlphaFoldDB" id="A0A382UDU5"/>
<proteinExistence type="predicted"/>
<gene>
    <name evidence="1" type="ORF">METZ01_LOCUS384785</name>
</gene>
<protein>
    <submittedName>
        <fullName evidence="1">Uncharacterized protein</fullName>
    </submittedName>
</protein>
<organism evidence="1">
    <name type="scientific">marine metagenome</name>
    <dbReference type="NCBI Taxonomy" id="408172"/>
    <lineage>
        <taxon>unclassified sequences</taxon>
        <taxon>metagenomes</taxon>
        <taxon>ecological metagenomes</taxon>
    </lineage>
</organism>
<accession>A0A382UDU5</accession>
<reference evidence="1" key="1">
    <citation type="submission" date="2018-05" db="EMBL/GenBank/DDBJ databases">
        <authorList>
            <person name="Lanie J.A."/>
            <person name="Ng W.-L."/>
            <person name="Kazmierczak K.M."/>
            <person name="Andrzejewski T.M."/>
            <person name="Davidsen T.M."/>
            <person name="Wayne K.J."/>
            <person name="Tettelin H."/>
            <person name="Glass J.I."/>
            <person name="Rusch D."/>
            <person name="Podicherti R."/>
            <person name="Tsui H.-C.T."/>
            <person name="Winkler M.E."/>
        </authorList>
    </citation>
    <scope>NUCLEOTIDE SEQUENCE</scope>
</reference>
<dbReference type="EMBL" id="UINC01143166">
    <property type="protein sequence ID" value="SVD31931.1"/>
    <property type="molecule type" value="Genomic_DNA"/>
</dbReference>
<evidence type="ECO:0000313" key="1">
    <source>
        <dbReference type="EMBL" id="SVD31931.1"/>
    </source>
</evidence>
<sequence length="30" mass="3559">MTFIEKNPYATSRKVIEAFGVYKKEMYTNV</sequence>